<dbReference type="Pfam" id="PF13953">
    <property type="entry name" value="PapC_C"/>
    <property type="match status" value="1"/>
</dbReference>
<dbReference type="Pfam" id="PF00577">
    <property type="entry name" value="Usher"/>
    <property type="match status" value="1"/>
</dbReference>
<sequence length="791" mass="85045">MLRLAKRLKQCVIVSLVGSGLYIGQVAAQLRPAEIPNTQKTSEPPHENSNSVFLSATLNGNPDADLTPFTERDGQLYLSKAGAAQLGFKDDFLKNIAPDTPLSAYPGVKADYNRSMQSVSITAPFSILNVSTAIVGRQAAVRTVAKASPGVMLNYDLYSSYTNKNDIALSSFAELRAFNNFGVLSTSYLLQGQSPHDKPEWTRTTVRLDSTLEHSLQESQITFRVGDTLTNGVSWTRQTRIGGFQVGRNFALQPYQTTAPLPAYFGTAALPSAVELYINGMQQYSGQVQAGPFQLNAMPSINGAGQAQVVLTDALGRRTVVSFPFYNSARLLRSGLTDWSFETGYVRNAYGYHSFDYSRNPMASGTIRHGFNDFLTAESHIEGSKGIVSGGVGAVATVGLLGTVSASWAQSNAQGLKGSQYTLGYQLQRGIFSLGANTQRSAGNYRDVASMYGGVPTIRNDSAYAGVDTGKFGSLSVNYVRLQQADQPRYRYGGVSWSRAFDHGVMLSLSANQNLDDRGDRSVYLSLTFNWDKGISAYGSAVRAKNATTYSAGVSRSSPTEDGWNWNLQGQKTDQAISASGQASRRTRYADFNAGINSAGASQNAYVGASGSVVAMGGSVFASRRIYDGFAVVSTDGIPDVPIKNQNRPAGNTDSQGLLLVPGLQSYEKNKISIDPTNLPVDMRIEHVNLEVVPRRGSGLNVTFAMERVHAASLILQHPDGRNVAMGAQAYLNGATQSAGWVGYDGRLYLEGLNADNQLIVRSEGTNCSVRFSYSAKADSLPEIGPLPCMP</sequence>
<dbReference type="InterPro" id="IPR042186">
    <property type="entry name" value="FimD_plug_dom"/>
</dbReference>
<dbReference type="EMBL" id="QNRQ01000006">
    <property type="protein sequence ID" value="RBP38852.1"/>
    <property type="molecule type" value="Genomic_DNA"/>
</dbReference>
<dbReference type="InterPro" id="IPR000015">
    <property type="entry name" value="Fimb_usher"/>
</dbReference>
<organism evidence="2 3">
    <name type="scientific">Eoetvoesiella caeni</name>
    <dbReference type="NCBI Taxonomy" id="645616"/>
    <lineage>
        <taxon>Bacteria</taxon>
        <taxon>Pseudomonadati</taxon>
        <taxon>Pseudomonadota</taxon>
        <taxon>Betaproteobacteria</taxon>
        <taxon>Burkholderiales</taxon>
        <taxon>Alcaligenaceae</taxon>
        <taxon>Eoetvoesiella</taxon>
    </lineage>
</organism>
<proteinExistence type="predicted"/>
<evidence type="ECO:0000313" key="3">
    <source>
        <dbReference type="Proteomes" id="UP000253628"/>
    </source>
</evidence>
<evidence type="ECO:0000313" key="2">
    <source>
        <dbReference type="EMBL" id="RBP38852.1"/>
    </source>
</evidence>
<comment type="caution">
    <text evidence="2">The sequence shown here is derived from an EMBL/GenBank/DDBJ whole genome shotgun (WGS) entry which is preliminary data.</text>
</comment>
<gene>
    <name evidence="2" type="ORF">DFR37_106145</name>
</gene>
<accession>A0A366HB60</accession>
<dbReference type="AlphaFoldDB" id="A0A366HB60"/>
<dbReference type="PANTHER" id="PTHR30451">
    <property type="entry name" value="OUTER MEMBRANE USHER PROTEIN"/>
    <property type="match status" value="1"/>
</dbReference>
<dbReference type="GO" id="GO:0015473">
    <property type="term" value="F:fimbrial usher porin activity"/>
    <property type="evidence" value="ECO:0007669"/>
    <property type="project" value="InterPro"/>
</dbReference>
<keyword evidence="3" id="KW-1185">Reference proteome</keyword>
<dbReference type="InterPro" id="IPR043142">
    <property type="entry name" value="PapC-like_C_sf"/>
</dbReference>
<protein>
    <submittedName>
        <fullName evidence="2">Outer membrane usher protein</fullName>
    </submittedName>
</protein>
<name>A0A366HB60_9BURK</name>
<dbReference type="GO" id="GO:0009279">
    <property type="term" value="C:cell outer membrane"/>
    <property type="evidence" value="ECO:0007669"/>
    <property type="project" value="TreeGrafter"/>
</dbReference>
<dbReference type="Gene3D" id="2.60.40.2070">
    <property type="match status" value="1"/>
</dbReference>
<reference evidence="2 3" key="1">
    <citation type="submission" date="2018-06" db="EMBL/GenBank/DDBJ databases">
        <title>Genomic Encyclopedia of Type Strains, Phase IV (KMG-IV): sequencing the most valuable type-strain genomes for metagenomic binning, comparative biology and taxonomic classification.</title>
        <authorList>
            <person name="Goeker M."/>
        </authorList>
    </citation>
    <scope>NUCLEOTIDE SEQUENCE [LARGE SCALE GENOMIC DNA]</scope>
    <source>
        <strain evidence="2 3">DSM 25520</strain>
    </source>
</reference>
<dbReference type="Gene3D" id="2.60.40.3110">
    <property type="match status" value="1"/>
</dbReference>
<feature type="domain" description="PapC-like C-terminal" evidence="1">
    <location>
        <begin position="716"/>
        <end position="775"/>
    </location>
</feature>
<dbReference type="PANTHER" id="PTHR30451:SF5">
    <property type="entry name" value="SLR0019 PROTEIN"/>
    <property type="match status" value="1"/>
</dbReference>
<dbReference type="Proteomes" id="UP000253628">
    <property type="component" value="Unassembled WGS sequence"/>
</dbReference>
<dbReference type="Gene3D" id="2.60.40.2610">
    <property type="entry name" value="Outer membrane usher protein FimD, plug domain"/>
    <property type="match status" value="1"/>
</dbReference>
<dbReference type="GO" id="GO:0009297">
    <property type="term" value="P:pilus assembly"/>
    <property type="evidence" value="ECO:0007669"/>
    <property type="project" value="InterPro"/>
</dbReference>
<dbReference type="InterPro" id="IPR025949">
    <property type="entry name" value="PapC-like_C"/>
</dbReference>
<evidence type="ECO:0000259" key="1">
    <source>
        <dbReference type="Pfam" id="PF13953"/>
    </source>
</evidence>